<evidence type="ECO:0000313" key="4">
    <source>
        <dbReference type="Proteomes" id="UP000007129"/>
    </source>
</evidence>
<feature type="region of interest" description="Disordered" evidence="1">
    <location>
        <begin position="56"/>
        <end position="90"/>
    </location>
</feature>
<dbReference type="EMBL" id="AHHD01000163">
    <property type="protein sequence ID" value="EKG19308.1"/>
    <property type="molecule type" value="Genomic_DNA"/>
</dbReference>
<dbReference type="SUPFAM" id="SSF52113">
    <property type="entry name" value="BRCT domain"/>
    <property type="match status" value="1"/>
</dbReference>
<dbReference type="CDD" id="cd17748">
    <property type="entry name" value="BRCT_DNA_ligase_like"/>
    <property type="match status" value="1"/>
</dbReference>
<dbReference type="InterPro" id="IPR036420">
    <property type="entry name" value="BRCT_dom_sf"/>
</dbReference>
<accession>K2RX13</accession>
<dbReference type="InParanoid" id="K2RX13"/>
<evidence type="ECO:0000256" key="1">
    <source>
        <dbReference type="SAM" id="MobiDB-lite"/>
    </source>
</evidence>
<reference evidence="3 4" key="1">
    <citation type="journal article" date="2012" name="BMC Genomics">
        <title>Tools to kill: Genome of one of the most destructive plant pathogenic fungi Macrophomina phaseolina.</title>
        <authorList>
            <person name="Islam M.S."/>
            <person name="Haque M.S."/>
            <person name="Islam M.M."/>
            <person name="Emdad E.M."/>
            <person name="Halim A."/>
            <person name="Hossen Q.M.M."/>
            <person name="Hossain M.Z."/>
            <person name="Ahmed B."/>
            <person name="Rahim S."/>
            <person name="Rahman M.S."/>
            <person name="Alam M.M."/>
            <person name="Hou S."/>
            <person name="Wan X."/>
            <person name="Saito J.A."/>
            <person name="Alam M."/>
        </authorList>
    </citation>
    <scope>NUCLEOTIDE SEQUENCE [LARGE SCALE GENOMIC DNA]</scope>
    <source>
        <strain evidence="3 4">MS6</strain>
    </source>
</reference>
<dbReference type="VEuPathDB" id="FungiDB:MPH_03171"/>
<dbReference type="Proteomes" id="UP000007129">
    <property type="component" value="Unassembled WGS sequence"/>
</dbReference>
<gene>
    <name evidence="3" type="ORF">MPH_03171</name>
</gene>
<comment type="caution">
    <text evidence="3">The sequence shown here is derived from an EMBL/GenBank/DDBJ whole genome shotgun (WGS) entry which is preliminary data.</text>
</comment>
<dbReference type="HOGENOM" id="CLU_1277831_0_0_1"/>
<name>K2RX13_MACPH</name>
<dbReference type="eggNOG" id="KOG1968">
    <property type="taxonomic scope" value="Eukaryota"/>
</dbReference>
<dbReference type="SMART" id="SM00292">
    <property type="entry name" value="BRCT"/>
    <property type="match status" value="1"/>
</dbReference>
<evidence type="ECO:0000313" key="3">
    <source>
        <dbReference type="EMBL" id="EKG19308.1"/>
    </source>
</evidence>
<sequence>MALSYVFVVKREDPEGGVAILSAHATEKSANDAAACENGTADVEKLELIGGTITKAKNTSTTGKTPASTAASKKKEDSKADDIPDADPTALRGQTVLFTGELETMTRAQANELAEAAGADTAKGVTKAVTLVVLGHKAGPKKIEQIEKMGLATTDEEGFLEMIKGGGAGAGASSKRAAQDDDDVEGVRGLCTRLVFLSFLFSSPDSVTPGYSSAMG</sequence>
<feature type="domain" description="BRCT" evidence="2">
    <location>
        <begin position="86"/>
        <end position="164"/>
    </location>
</feature>
<dbReference type="OrthoDB" id="446168at2759"/>
<feature type="compositionally biased region" description="Low complexity" evidence="1">
    <location>
        <begin position="59"/>
        <end position="71"/>
    </location>
</feature>
<dbReference type="InterPro" id="IPR001357">
    <property type="entry name" value="BRCT_dom"/>
</dbReference>
<dbReference type="Pfam" id="PF00533">
    <property type="entry name" value="BRCT"/>
    <property type="match status" value="1"/>
</dbReference>
<protein>
    <submittedName>
        <fullName evidence="3">BRCT domain-containing protein</fullName>
    </submittedName>
</protein>
<organism evidence="3 4">
    <name type="scientific">Macrophomina phaseolina (strain MS6)</name>
    <name type="common">Charcoal rot fungus</name>
    <dbReference type="NCBI Taxonomy" id="1126212"/>
    <lineage>
        <taxon>Eukaryota</taxon>
        <taxon>Fungi</taxon>
        <taxon>Dikarya</taxon>
        <taxon>Ascomycota</taxon>
        <taxon>Pezizomycotina</taxon>
        <taxon>Dothideomycetes</taxon>
        <taxon>Dothideomycetes incertae sedis</taxon>
        <taxon>Botryosphaeriales</taxon>
        <taxon>Botryosphaeriaceae</taxon>
        <taxon>Macrophomina</taxon>
    </lineage>
</organism>
<dbReference type="Gene3D" id="3.40.50.10190">
    <property type="entry name" value="BRCT domain"/>
    <property type="match status" value="1"/>
</dbReference>
<dbReference type="STRING" id="1126212.K2RX13"/>
<evidence type="ECO:0000259" key="2">
    <source>
        <dbReference type="PROSITE" id="PS50172"/>
    </source>
</evidence>
<feature type="compositionally biased region" description="Basic and acidic residues" evidence="1">
    <location>
        <begin position="73"/>
        <end position="82"/>
    </location>
</feature>
<dbReference type="PROSITE" id="PS50172">
    <property type="entry name" value="BRCT"/>
    <property type="match status" value="1"/>
</dbReference>
<proteinExistence type="predicted"/>
<dbReference type="AlphaFoldDB" id="K2RX13"/>